<accession>A0A449D7I2</accession>
<dbReference type="Proteomes" id="UP000386281">
    <property type="component" value="Unassembled WGS sequence"/>
</dbReference>
<dbReference type="EMBL" id="CAACXN010000015">
    <property type="protein sequence ID" value="VEW13520.1"/>
    <property type="molecule type" value="Genomic_DNA"/>
</dbReference>
<reference evidence="2 3" key="1">
    <citation type="submission" date="2019-02" db="EMBL/GenBank/DDBJ databases">
        <authorList>
            <consortium name="Pathogen Informatics"/>
        </authorList>
    </citation>
    <scope>NUCLEOTIDE SEQUENCE [LARGE SCALE GENOMIC DNA]</scope>
    <source>
        <strain evidence="2 3">3012STDY7078520</strain>
    </source>
</reference>
<evidence type="ECO:0000256" key="1">
    <source>
        <dbReference type="SAM" id="MobiDB-lite"/>
    </source>
</evidence>
<evidence type="ECO:0000313" key="3">
    <source>
        <dbReference type="Proteomes" id="UP000386281"/>
    </source>
</evidence>
<name>A0A449D7I2_9MICO</name>
<protein>
    <submittedName>
        <fullName evidence="2">Uncharacterized protein</fullName>
    </submittedName>
</protein>
<dbReference type="AlphaFoldDB" id="A0A449D7I2"/>
<sequence length="236" mass="25936">MTEMTQRTEIEAFEPQSEMAQWASDASEIARMASSLVQTSFVPQSMRGKPSEATAAILTGMEVGLKPMSALRSIDVIQGTPALRAVTLRALVQSRGHEVWVEESTKTRAVVRGRRKGSEITQESVWTTDRAKDLGLLGKDNWRKQAQAMLVARATSELCRLVAADVILGLPYSIEELTDEVEPQPEPSKPAVKRRTQRKKVEEPVEEPVPVTQPDLAEDVPDPWSGSDENTVADGS</sequence>
<organism evidence="2 3">
    <name type="scientific">Brevibacterium casei</name>
    <dbReference type="NCBI Taxonomy" id="33889"/>
    <lineage>
        <taxon>Bacteria</taxon>
        <taxon>Bacillati</taxon>
        <taxon>Actinomycetota</taxon>
        <taxon>Actinomycetes</taxon>
        <taxon>Micrococcales</taxon>
        <taxon>Brevibacteriaceae</taxon>
        <taxon>Brevibacterium</taxon>
    </lineage>
</organism>
<evidence type="ECO:0000313" key="2">
    <source>
        <dbReference type="EMBL" id="VEW13520.1"/>
    </source>
</evidence>
<feature type="region of interest" description="Disordered" evidence="1">
    <location>
        <begin position="179"/>
        <end position="236"/>
    </location>
</feature>
<gene>
    <name evidence="2" type="ORF">NCTC12391_01765</name>
</gene>
<proteinExistence type="predicted"/>